<reference evidence="2 3" key="1">
    <citation type="submission" date="2016-10" db="EMBL/GenBank/DDBJ databases">
        <title>Rodentibacter gen. nov. and new species.</title>
        <authorList>
            <person name="Christensen H."/>
        </authorList>
    </citation>
    <scope>NUCLEOTIDE SEQUENCE [LARGE SCALE GENOMIC DNA]</scope>
    <source>
        <strain evidence="2 3">Ac151</strain>
    </source>
</reference>
<dbReference type="EMBL" id="MLHQ01000039">
    <property type="protein sequence ID" value="OOF55433.1"/>
    <property type="molecule type" value="Genomic_DNA"/>
</dbReference>
<name>A0A1V3JFP9_9PAST</name>
<keyword evidence="3" id="KW-1185">Reference proteome</keyword>
<evidence type="ECO:0000313" key="2">
    <source>
        <dbReference type="EMBL" id="OOF55433.1"/>
    </source>
</evidence>
<proteinExistence type="predicted"/>
<dbReference type="Pfam" id="PF11319">
    <property type="entry name" value="VasI"/>
    <property type="match status" value="1"/>
</dbReference>
<keyword evidence="1" id="KW-0732">Signal</keyword>
<protein>
    <submittedName>
        <fullName evidence="2">Type VI secretion protein</fullName>
    </submittedName>
</protein>
<evidence type="ECO:0000256" key="1">
    <source>
        <dbReference type="SAM" id="SignalP"/>
    </source>
</evidence>
<feature type="chain" id="PRO_5010746938" evidence="1">
    <location>
        <begin position="25"/>
        <end position="212"/>
    </location>
</feature>
<dbReference type="Proteomes" id="UP000188602">
    <property type="component" value="Unassembled WGS sequence"/>
</dbReference>
<feature type="signal peptide" evidence="1">
    <location>
        <begin position="1"/>
        <end position="24"/>
    </location>
</feature>
<evidence type="ECO:0000313" key="3">
    <source>
        <dbReference type="Proteomes" id="UP000188602"/>
    </source>
</evidence>
<dbReference type="InterPro" id="IPR017738">
    <property type="entry name" value="T6SS-assoc_VCA0118"/>
</dbReference>
<accession>A0A1V3JFP9</accession>
<sequence>MIITRNFCFMYKSVLLGLLSMASAEVLSEQKVQPEQCTLIKSNANRLACFDRFFNTPVRTQVIDDRIIGNLIPKLVGDIFTLTKDDNHFVASESNLEVALPSKDEKAAIYIACKDNITRFQIALDKPVKTSIASVHIVNNETNQVASKIDWQSTERGYMLDAGRGLYAIQQLKSILYIDSFSVLIPQENRSFIFKNNGLASKVASIRKECGW</sequence>
<dbReference type="RefSeq" id="WP_077425661.1">
    <property type="nucleotide sequence ID" value="NZ_MLHQ01000039.1"/>
</dbReference>
<comment type="caution">
    <text evidence="2">The sequence shown here is derived from an EMBL/GenBank/DDBJ whole genome shotgun (WGS) entry which is preliminary data.</text>
</comment>
<organism evidence="2 3">
    <name type="scientific">Rodentibacter myodis</name>
    <dbReference type="NCBI Taxonomy" id="1907939"/>
    <lineage>
        <taxon>Bacteria</taxon>
        <taxon>Pseudomonadati</taxon>
        <taxon>Pseudomonadota</taxon>
        <taxon>Gammaproteobacteria</taxon>
        <taxon>Pasteurellales</taxon>
        <taxon>Pasteurellaceae</taxon>
        <taxon>Rodentibacter</taxon>
    </lineage>
</organism>
<dbReference type="AlphaFoldDB" id="A0A1V3JFP9"/>
<gene>
    <name evidence="2" type="ORF">BKL49_11550</name>
</gene>
<dbReference type="OrthoDB" id="7831428at2"/>
<dbReference type="STRING" id="1907939.BKL49_11550"/>